<dbReference type="AlphaFoldDB" id="A0A495K5T0"/>
<sequence>MDRKFGPLIAADVMAIEPFLGSVTTKLTPP</sequence>
<dbReference type="EMBL" id="RBKV01000001">
    <property type="protein sequence ID" value="RKR96653.1"/>
    <property type="molecule type" value="Genomic_DNA"/>
</dbReference>
<protein>
    <submittedName>
        <fullName evidence="1">Uncharacterized protein</fullName>
    </submittedName>
</protein>
<gene>
    <name evidence="1" type="ORF">DFJ75_3506</name>
</gene>
<comment type="caution">
    <text evidence="1">The sequence shown here is derived from an EMBL/GenBank/DDBJ whole genome shotgun (WGS) entry which is preliminary data.</text>
</comment>
<accession>A0A495K5T0</accession>
<evidence type="ECO:0000313" key="1">
    <source>
        <dbReference type="EMBL" id="RKR96653.1"/>
    </source>
</evidence>
<reference evidence="1 2" key="1">
    <citation type="submission" date="2018-10" db="EMBL/GenBank/DDBJ databases">
        <title>Sequencing the genomes of 1000 actinobacteria strains.</title>
        <authorList>
            <person name="Klenk H.-P."/>
        </authorList>
    </citation>
    <scope>NUCLEOTIDE SEQUENCE [LARGE SCALE GENOMIC DNA]</scope>
    <source>
        <strain evidence="1 2">DSM 44343</strain>
    </source>
</reference>
<name>A0A495K5T0_WILMA</name>
<proteinExistence type="predicted"/>
<organism evidence="1 2">
    <name type="scientific">Williamsia marianensis</name>
    <dbReference type="NCBI Taxonomy" id="85044"/>
    <lineage>
        <taxon>Bacteria</taxon>
        <taxon>Bacillati</taxon>
        <taxon>Actinomycetota</taxon>
        <taxon>Actinomycetes</taxon>
        <taxon>Mycobacteriales</taxon>
        <taxon>Nocardiaceae</taxon>
        <taxon>Williamsia</taxon>
    </lineage>
</organism>
<dbReference type="Proteomes" id="UP000274762">
    <property type="component" value="Unassembled WGS sequence"/>
</dbReference>
<evidence type="ECO:0000313" key="2">
    <source>
        <dbReference type="Proteomes" id="UP000274762"/>
    </source>
</evidence>